<protein>
    <submittedName>
        <fullName evidence="2">Low temperature requirement A</fullName>
    </submittedName>
</protein>
<keyword evidence="1" id="KW-0812">Transmembrane</keyword>
<feature type="transmembrane region" description="Helical" evidence="1">
    <location>
        <begin position="239"/>
        <end position="259"/>
    </location>
</feature>
<feature type="transmembrane region" description="Helical" evidence="1">
    <location>
        <begin position="373"/>
        <end position="391"/>
    </location>
</feature>
<feature type="transmembrane region" description="Helical" evidence="1">
    <location>
        <begin position="280"/>
        <end position="305"/>
    </location>
</feature>
<feature type="transmembrane region" description="Helical" evidence="1">
    <location>
        <begin position="348"/>
        <end position="367"/>
    </location>
</feature>
<evidence type="ECO:0000313" key="2">
    <source>
        <dbReference type="EMBL" id="EGD59664.1"/>
    </source>
</evidence>
<accession>F1Z6K4</accession>
<organism evidence="2 3">
    <name type="scientific">Novosphingobium nitrogenifigens DSM 19370</name>
    <dbReference type="NCBI Taxonomy" id="983920"/>
    <lineage>
        <taxon>Bacteria</taxon>
        <taxon>Pseudomonadati</taxon>
        <taxon>Pseudomonadota</taxon>
        <taxon>Alphaproteobacteria</taxon>
        <taxon>Sphingomonadales</taxon>
        <taxon>Sphingomonadaceae</taxon>
        <taxon>Novosphingobium</taxon>
    </lineage>
</organism>
<dbReference type="PANTHER" id="PTHR36840:SF1">
    <property type="entry name" value="BLL5714 PROTEIN"/>
    <property type="match status" value="1"/>
</dbReference>
<dbReference type="Proteomes" id="UP000004728">
    <property type="component" value="Unassembled WGS sequence"/>
</dbReference>
<dbReference type="AlphaFoldDB" id="F1Z6K4"/>
<comment type="caution">
    <text evidence="2">The sequence shown here is derived from an EMBL/GenBank/DDBJ whole genome shotgun (WGS) entry which is preliminary data.</text>
</comment>
<feature type="transmembrane region" description="Helical" evidence="1">
    <location>
        <begin position="317"/>
        <end position="336"/>
    </location>
</feature>
<proteinExistence type="predicted"/>
<keyword evidence="1" id="KW-0472">Membrane</keyword>
<gene>
    <name evidence="2" type="ORF">Y88_2448</name>
</gene>
<dbReference type="PANTHER" id="PTHR36840">
    <property type="entry name" value="BLL5714 PROTEIN"/>
    <property type="match status" value="1"/>
</dbReference>
<feature type="transmembrane region" description="Helical" evidence="1">
    <location>
        <begin position="86"/>
        <end position="106"/>
    </location>
</feature>
<dbReference type="HOGENOM" id="CLU_045667_2_1_5"/>
<dbReference type="OrthoDB" id="5520804at2"/>
<dbReference type="Pfam" id="PF06772">
    <property type="entry name" value="LtrA"/>
    <property type="match status" value="1"/>
</dbReference>
<dbReference type="eggNOG" id="COG4292">
    <property type="taxonomic scope" value="Bacteria"/>
</dbReference>
<reference evidence="2 3" key="1">
    <citation type="journal article" date="2012" name="J. Bacteriol.">
        <title>Draft Genome Sequence of Novosphingobium nitrogenifigens Y88T.</title>
        <authorList>
            <person name="Strabala T.J."/>
            <person name="Macdonald L."/>
            <person name="Liu V."/>
            <person name="Smit A.M."/>
        </authorList>
    </citation>
    <scope>NUCLEOTIDE SEQUENCE [LARGE SCALE GENOMIC DNA]</scope>
    <source>
        <strain evidence="2 3">DSM 19370</strain>
    </source>
</reference>
<evidence type="ECO:0000313" key="3">
    <source>
        <dbReference type="Proteomes" id="UP000004728"/>
    </source>
</evidence>
<feature type="transmembrane region" description="Helical" evidence="1">
    <location>
        <begin position="21"/>
        <end position="44"/>
    </location>
</feature>
<sequence length="409" mass="43854">MADEPAAAPGLLRRHQGGHAAVTNLELFFDLVYVFAITQISHFLHVHSDPVGLVEAAILFLAIWWAWIYTAWATNWANPDSVPVRLMMLAAMLASLVLAMTLPHAFDPGFHAIAFAGTYCLLEIGRTLFMVWVMRREHPQGSRNMLRIALWFVASAPFWFAGAATPGAGRIALWGLALAIEYGGPLAFFRVPGLGRSSAADWDISGGHIAERASLFVLIALGEGIVVTGSTFAESDPTLPSIAAFLACFVGSALMWWIYFDRGAERGAQHIARNAEAGRIARGAYTYLHMPIVAGIVATAVADAALMSHPEGPAEPVLIAAAAGGLIVFLTGLALFKRAFSPHRNLPLSHLAGLVLLFTLVVAALVVPIPAVGFAALCSVALLVVAVWEWGSYHGGWRPRLARRGLIRA</sequence>
<feature type="transmembrane region" description="Helical" evidence="1">
    <location>
        <begin position="171"/>
        <end position="192"/>
    </location>
</feature>
<dbReference type="InParanoid" id="F1Z6K4"/>
<dbReference type="STRING" id="983920.Y88_2448"/>
<keyword evidence="1" id="KW-1133">Transmembrane helix</keyword>
<keyword evidence="3" id="KW-1185">Reference proteome</keyword>
<feature type="transmembrane region" description="Helical" evidence="1">
    <location>
        <begin position="112"/>
        <end position="133"/>
    </location>
</feature>
<evidence type="ECO:0000256" key="1">
    <source>
        <dbReference type="SAM" id="Phobius"/>
    </source>
</evidence>
<dbReference type="InterPro" id="IPR010640">
    <property type="entry name" value="Low_temperature_requirement_A"/>
</dbReference>
<dbReference type="EMBL" id="AEWJ01000025">
    <property type="protein sequence ID" value="EGD59664.1"/>
    <property type="molecule type" value="Genomic_DNA"/>
</dbReference>
<dbReference type="RefSeq" id="WP_008069972.1">
    <property type="nucleotide sequence ID" value="NZ_AQWK01000003.1"/>
</dbReference>
<feature type="transmembrane region" description="Helical" evidence="1">
    <location>
        <begin position="56"/>
        <end position="74"/>
    </location>
</feature>
<name>F1Z6K4_9SPHN</name>
<feature type="transmembrane region" description="Helical" evidence="1">
    <location>
        <begin position="213"/>
        <end position="233"/>
    </location>
</feature>
<feature type="transmembrane region" description="Helical" evidence="1">
    <location>
        <begin position="145"/>
        <end position="165"/>
    </location>
</feature>